<accession>A0A8B6BSD3</accession>
<organism evidence="1 2">
    <name type="scientific">Mytilus galloprovincialis</name>
    <name type="common">Mediterranean mussel</name>
    <dbReference type="NCBI Taxonomy" id="29158"/>
    <lineage>
        <taxon>Eukaryota</taxon>
        <taxon>Metazoa</taxon>
        <taxon>Spiralia</taxon>
        <taxon>Lophotrochozoa</taxon>
        <taxon>Mollusca</taxon>
        <taxon>Bivalvia</taxon>
        <taxon>Autobranchia</taxon>
        <taxon>Pteriomorphia</taxon>
        <taxon>Mytilida</taxon>
        <taxon>Mytiloidea</taxon>
        <taxon>Mytilidae</taxon>
        <taxon>Mytilinae</taxon>
        <taxon>Mytilus</taxon>
    </lineage>
</organism>
<keyword evidence="2" id="KW-1185">Reference proteome</keyword>
<sequence length="297" mass="33582">MANEQNYTQICVLNTTYNSFFDLAVVMEMKTDIKELKTILIGNDGKQKVQLVMNTEQIEKSKELPENGKVDMTAKISQTQVTEDKENEIIENLPPEIKIQTNNDSLSEEAVTETIEITGKKVNSIILELKATPGILHSIDTFKAAILRLVQVMQTAGGTDIDIEDTVTVNLKFESPLTEDQFAVVKCLFAKEWNSDNDTKQLLDECSSISDEYSSTADVDEIESPPELDIYSQKVTLKVVQPVSTEYFTKPSCKYCDDKDKIIRTLEQKQNKSFGMYIRRLVLENSRLKHAVEGTYV</sequence>
<evidence type="ECO:0000313" key="2">
    <source>
        <dbReference type="Proteomes" id="UP000596742"/>
    </source>
</evidence>
<evidence type="ECO:0000313" key="1">
    <source>
        <dbReference type="EMBL" id="VDH93986.1"/>
    </source>
</evidence>
<comment type="caution">
    <text evidence="1">The sequence shown here is derived from an EMBL/GenBank/DDBJ whole genome shotgun (WGS) entry which is preliminary data.</text>
</comment>
<dbReference type="EMBL" id="UYJE01000522">
    <property type="protein sequence ID" value="VDH93986.1"/>
    <property type="molecule type" value="Genomic_DNA"/>
</dbReference>
<dbReference type="OrthoDB" id="10378286at2759"/>
<reference evidence="1" key="1">
    <citation type="submission" date="2018-11" db="EMBL/GenBank/DDBJ databases">
        <authorList>
            <person name="Alioto T."/>
            <person name="Alioto T."/>
        </authorList>
    </citation>
    <scope>NUCLEOTIDE SEQUENCE</scope>
</reference>
<name>A0A8B6BSD3_MYTGA</name>
<dbReference type="Proteomes" id="UP000596742">
    <property type="component" value="Unassembled WGS sequence"/>
</dbReference>
<dbReference type="AlphaFoldDB" id="A0A8B6BSD3"/>
<proteinExistence type="predicted"/>
<gene>
    <name evidence="1" type="ORF">MGAL_10B090881</name>
</gene>
<protein>
    <submittedName>
        <fullName evidence="1">Uncharacterized protein</fullName>
    </submittedName>
</protein>